<protein>
    <submittedName>
        <fullName evidence="3">Uncharacterized protein</fullName>
    </submittedName>
</protein>
<organism evidence="3 4">
    <name type="scientific">Babesia bigemina</name>
    <dbReference type="NCBI Taxonomy" id="5866"/>
    <lineage>
        <taxon>Eukaryota</taxon>
        <taxon>Sar</taxon>
        <taxon>Alveolata</taxon>
        <taxon>Apicomplexa</taxon>
        <taxon>Aconoidasida</taxon>
        <taxon>Piroplasmida</taxon>
        <taxon>Babesiidae</taxon>
        <taxon>Babesia</taxon>
    </lineage>
</organism>
<evidence type="ECO:0000256" key="1">
    <source>
        <dbReference type="SAM" id="Coils"/>
    </source>
</evidence>
<feature type="coiled-coil region" evidence="1">
    <location>
        <begin position="272"/>
        <end position="299"/>
    </location>
</feature>
<name>A0A061D6S6_BABBI</name>
<evidence type="ECO:0000256" key="2">
    <source>
        <dbReference type="SAM" id="MobiDB-lite"/>
    </source>
</evidence>
<dbReference type="EMBL" id="LK391708">
    <property type="protein sequence ID" value="CDR95712.1"/>
    <property type="molecule type" value="Genomic_DNA"/>
</dbReference>
<feature type="compositionally biased region" description="Acidic residues" evidence="2">
    <location>
        <begin position="62"/>
        <end position="74"/>
    </location>
</feature>
<sequence>MSSLRALMRREKAARRGANSEDSEAPAKVQAVAPRVDSASQKPQSVEPQRPLPDATPKVLEESFELVSESEDSDGASSPTILAARRSTRSRQDSGDGMDASADYNYLSHSSLFRDHSYGDINTFMGGVEGVNSPYDNDINGSYVQSGDDVGGKPLPDVGQQTMVMAAQALHPSADGVEPRPEQLEISDDVHLYDQLNTAFSSRIEYERQRILGNVDDSASTLDYGVVGDSSSTITSANFGKSNMRLSTDVNLPDGFFDNKRSDAQVRGKLTGREASEKLSELERSQAELLNEARYVQEKYVESWQERHRLMRDEQEHQEAVRTLSAKVDAIKSDIAETSSEDVLGATVDDISAATLSEDVKYTSNDEESDDLSWRMKAFT</sequence>
<accession>A0A061D6S6</accession>
<keyword evidence="1" id="KW-0175">Coiled coil</keyword>
<dbReference type="RefSeq" id="XP_012767898.1">
    <property type="nucleotide sequence ID" value="XM_012912444.1"/>
</dbReference>
<dbReference type="KEGG" id="bbig:BBBOND_0208660"/>
<dbReference type="OrthoDB" id="365558at2759"/>
<reference evidence="4" key="1">
    <citation type="submission" date="2014-06" db="EMBL/GenBank/DDBJ databases">
        <authorList>
            <person name="Aslett M."/>
            <person name="De Silva N."/>
        </authorList>
    </citation>
    <scope>NUCLEOTIDE SEQUENCE [LARGE SCALE GENOMIC DNA]</scope>
    <source>
        <strain evidence="4">Bond</strain>
    </source>
</reference>
<gene>
    <name evidence="3" type="ORF">BBBOND_0208660</name>
</gene>
<dbReference type="VEuPathDB" id="PiroplasmaDB:BBBOND_0208660"/>
<dbReference type="GeneID" id="24564253"/>
<dbReference type="Proteomes" id="UP000033188">
    <property type="component" value="Chromosome 2"/>
</dbReference>
<feature type="region of interest" description="Disordered" evidence="2">
    <location>
        <begin position="1"/>
        <end position="98"/>
    </location>
</feature>
<evidence type="ECO:0000313" key="4">
    <source>
        <dbReference type="Proteomes" id="UP000033188"/>
    </source>
</evidence>
<keyword evidence="4" id="KW-1185">Reference proteome</keyword>
<feature type="compositionally biased region" description="Polar residues" evidence="2">
    <location>
        <begin position="38"/>
        <end position="47"/>
    </location>
</feature>
<proteinExistence type="predicted"/>
<dbReference type="OMA" id="GFFDNKR"/>
<dbReference type="AlphaFoldDB" id="A0A061D6S6"/>
<evidence type="ECO:0000313" key="3">
    <source>
        <dbReference type="EMBL" id="CDR95712.1"/>
    </source>
</evidence>